<comment type="caution">
    <text evidence="5">The sequence shown here is derived from an EMBL/GenBank/DDBJ whole genome shotgun (WGS) entry which is preliminary data.</text>
</comment>
<dbReference type="PANTHER" id="PTHR42852:SF6">
    <property type="entry name" value="THIOL:DISULFIDE INTERCHANGE PROTEIN DSBE"/>
    <property type="match status" value="1"/>
</dbReference>
<evidence type="ECO:0000256" key="3">
    <source>
        <dbReference type="ARBA" id="ARBA00023284"/>
    </source>
</evidence>
<keyword evidence="2" id="KW-1015">Disulfide bond</keyword>
<dbReference type="InterPro" id="IPR050553">
    <property type="entry name" value="Thioredoxin_ResA/DsbE_sf"/>
</dbReference>
<proteinExistence type="predicted"/>
<dbReference type="PROSITE" id="PS00194">
    <property type="entry name" value="THIOREDOXIN_1"/>
    <property type="match status" value="1"/>
</dbReference>
<dbReference type="CDD" id="cd02966">
    <property type="entry name" value="TlpA_like_family"/>
    <property type="match status" value="1"/>
</dbReference>
<accession>A0A9E2S7I3</accession>
<feature type="domain" description="Thioredoxin" evidence="4">
    <location>
        <begin position="144"/>
        <end position="284"/>
    </location>
</feature>
<keyword evidence="6" id="KW-1185">Reference proteome</keyword>
<dbReference type="GO" id="GO:0016491">
    <property type="term" value="F:oxidoreductase activity"/>
    <property type="evidence" value="ECO:0007669"/>
    <property type="project" value="InterPro"/>
</dbReference>
<evidence type="ECO:0000256" key="2">
    <source>
        <dbReference type="ARBA" id="ARBA00023157"/>
    </source>
</evidence>
<keyword evidence="1" id="KW-0201">Cytochrome c-type biogenesis</keyword>
<sequence>MKAVFLDMANMNMVQTDSFSNAQMTGSKANDEFKKLNDLRKAVSGERNRLMQQYAGFAKEQNKEGMKAVETRIDSIDEAVRKQTGAYVSNNPSSPIAVFALQQYAGYSVDVSEVEPLFNKLPQSAKATPSGKEMAKTIEIAKKTGIGQVAIDFTQNDTLGKPISLSSFRGKYVLLDFWASWCGPCRAENPNVVKAYNAYKSKGFDILSVSLDKESAKERWLKAIHDDNLTWTHVSDLQYWNNAVAKMYGIQSIPQNFLIDPKGKIIGKNLRGEDLEKKLGEIFN</sequence>
<keyword evidence="3" id="KW-0676">Redox-active center</keyword>
<evidence type="ECO:0000313" key="5">
    <source>
        <dbReference type="EMBL" id="MBV4356332.1"/>
    </source>
</evidence>
<reference evidence="5" key="1">
    <citation type="submission" date="2021-06" db="EMBL/GenBank/DDBJ databases">
        <authorList>
            <person name="Huq M.A."/>
        </authorList>
    </citation>
    <scope>NUCLEOTIDE SEQUENCE</scope>
    <source>
        <strain evidence="5">MAH-26</strain>
    </source>
</reference>
<dbReference type="Pfam" id="PF00578">
    <property type="entry name" value="AhpC-TSA"/>
    <property type="match status" value="1"/>
</dbReference>
<dbReference type="AlphaFoldDB" id="A0A9E2S7I3"/>
<dbReference type="EMBL" id="JAHSPG010000002">
    <property type="protein sequence ID" value="MBV4356332.1"/>
    <property type="molecule type" value="Genomic_DNA"/>
</dbReference>
<dbReference type="InterPro" id="IPR000866">
    <property type="entry name" value="AhpC/TSA"/>
</dbReference>
<evidence type="ECO:0000313" key="6">
    <source>
        <dbReference type="Proteomes" id="UP000812270"/>
    </source>
</evidence>
<gene>
    <name evidence="5" type="ORF">KTO63_04170</name>
</gene>
<evidence type="ECO:0000259" key="4">
    <source>
        <dbReference type="PROSITE" id="PS51352"/>
    </source>
</evidence>
<dbReference type="PROSITE" id="PS51352">
    <property type="entry name" value="THIOREDOXIN_2"/>
    <property type="match status" value="1"/>
</dbReference>
<dbReference type="GO" id="GO:0016209">
    <property type="term" value="F:antioxidant activity"/>
    <property type="evidence" value="ECO:0007669"/>
    <property type="project" value="InterPro"/>
</dbReference>
<dbReference type="GO" id="GO:0017004">
    <property type="term" value="P:cytochrome complex assembly"/>
    <property type="evidence" value="ECO:0007669"/>
    <property type="project" value="UniProtKB-KW"/>
</dbReference>
<dbReference type="PANTHER" id="PTHR42852">
    <property type="entry name" value="THIOL:DISULFIDE INTERCHANGE PROTEIN DSBE"/>
    <property type="match status" value="1"/>
</dbReference>
<organism evidence="5 6">
    <name type="scientific">Pinibacter aurantiacus</name>
    <dbReference type="NCBI Taxonomy" id="2851599"/>
    <lineage>
        <taxon>Bacteria</taxon>
        <taxon>Pseudomonadati</taxon>
        <taxon>Bacteroidota</taxon>
        <taxon>Chitinophagia</taxon>
        <taxon>Chitinophagales</taxon>
        <taxon>Chitinophagaceae</taxon>
        <taxon>Pinibacter</taxon>
    </lineage>
</organism>
<name>A0A9E2S7I3_9BACT</name>
<evidence type="ECO:0000256" key="1">
    <source>
        <dbReference type="ARBA" id="ARBA00022748"/>
    </source>
</evidence>
<dbReference type="Proteomes" id="UP000812270">
    <property type="component" value="Unassembled WGS sequence"/>
</dbReference>
<dbReference type="InterPro" id="IPR017937">
    <property type="entry name" value="Thioredoxin_CS"/>
</dbReference>
<dbReference type="InterPro" id="IPR013766">
    <property type="entry name" value="Thioredoxin_domain"/>
</dbReference>
<protein>
    <submittedName>
        <fullName evidence="5">Redoxin domain-containing protein</fullName>
    </submittedName>
</protein>